<accession>A0A0P9LGH7</accession>
<reference evidence="1 3" key="1">
    <citation type="submission" date="2015-09" db="EMBL/GenBank/DDBJ databases">
        <title>Genome announcement of multiple Pseudomonas syringae strains.</title>
        <authorList>
            <person name="Thakur S."/>
            <person name="Wang P.W."/>
            <person name="Gong Y."/>
            <person name="Weir B.S."/>
            <person name="Guttman D.S."/>
        </authorList>
    </citation>
    <scope>NUCLEOTIDE SEQUENCE [LARGE SCALE GENOMIC DNA]</scope>
    <source>
        <strain evidence="1 3">ICMP2823</strain>
    </source>
</reference>
<dbReference type="EMBL" id="LJPX01000438">
    <property type="protein sequence ID" value="KPW69460.1"/>
    <property type="molecule type" value="Genomic_DNA"/>
</dbReference>
<reference evidence="2 4" key="2">
    <citation type="submission" date="2018-08" db="EMBL/GenBank/DDBJ databases">
        <title>Recombination of ecologically and evolutionarily significant loci maintains genetic cohesion in the Pseudomonas syringae species complex.</title>
        <authorList>
            <person name="Dillon M."/>
            <person name="Thakur S."/>
            <person name="Almeida R.N.D."/>
            <person name="Weir B.S."/>
            <person name="Guttman D.S."/>
        </authorList>
    </citation>
    <scope>NUCLEOTIDE SEQUENCE [LARGE SCALE GENOMIC DNA]</scope>
    <source>
        <strain evidence="2 4">ICMP 2821</strain>
    </source>
</reference>
<name>A0A0P9LGH7_PSECA</name>
<protein>
    <submittedName>
        <fullName evidence="1">Uncharacterized protein</fullName>
    </submittedName>
</protein>
<evidence type="ECO:0000313" key="3">
    <source>
        <dbReference type="Proteomes" id="UP000050564"/>
    </source>
</evidence>
<dbReference type="Proteomes" id="UP000281372">
    <property type="component" value="Unassembled WGS sequence"/>
</dbReference>
<dbReference type="AlphaFoldDB" id="A0A0P9LGH7"/>
<comment type="caution">
    <text evidence="1">The sequence shown here is derived from an EMBL/GenBank/DDBJ whole genome shotgun (WGS) entry which is preliminary data.</text>
</comment>
<evidence type="ECO:0000313" key="1">
    <source>
        <dbReference type="EMBL" id="KPW69460.1"/>
    </source>
</evidence>
<sequence length="89" mass="10112">VQRLPSLPHYRVGTIWRNGRCISDTELDTERLAVNFNAGKWRTTSRRALIASGQGHLFADEEYPLILGNDDRCKLLNFSTSRSMMVAIC</sequence>
<dbReference type="Proteomes" id="UP000050564">
    <property type="component" value="Unassembled WGS sequence"/>
</dbReference>
<proteinExistence type="predicted"/>
<evidence type="ECO:0000313" key="4">
    <source>
        <dbReference type="Proteomes" id="UP000281372"/>
    </source>
</evidence>
<gene>
    <name evidence="1" type="ORF">ALO81_05129</name>
    <name evidence="2" type="ORF">ALQ64_04483</name>
</gene>
<dbReference type="EMBL" id="RBOW01000999">
    <property type="protein sequence ID" value="RMN17585.1"/>
    <property type="molecule type" value="Genomic_DNA"/>
</dbReference>
<dbReference type="PATRIC" id="fig|86840.3.peg.5227"/>
<evidence type="ECO:0000313" key="2">
    <source>
        <dbReference type="EMBL" id="RMN17585.1"/>
    </source>
</evidence>
<feature type="non-terminal residue" evidence="1">
    <location>
        <position position="1"/>
    </location>
</feature>
<organism evidence="1 3">
    <name type="scientific">Pseudomonas cannabina</name>
    <dbReference type="NCBI Taxonomy" id="86840"/>
    <lineage>
        <taxon>Bacteria</taxon>
        <taxon>Pseudomonadati</taxon>
        <taxon>Pseudomonadota</taxon>
        <taxon>Gammaproteobacteria</taxon>
        <taxon>Pseudomonadales</taxon>
        <taxon>Pseudomonadaceae</taxon>
        <taxon>Pseudomonas</taxon>
    </lineage>
</organism>